<dbReference type="InterPro" id="IPR043741">
    <property type="entry name" value="DUF5686"/>
</dbReference>
<gene>
    <name evidence="1" type="ORF">O6P32_02130</name>
</gene>
<protein>
    <submittedName>
        <fullName evidence="1">DUF5686 family protein</fullName>
    </submittedName>
</protein>
<proteinExistence type="predicted"/>
<dbReference type="Pfam" id="PF18939">
    <property type="entry name" value="DUF5686"/>
    <property type="match status" value="1"/>
</dbReference>
<dbReference type="EMBL" id="JAPZVM010000001">
    <property type="protein sequence ID" value="MCZ8371504.1"/>
    <property type="molecule type" value="Genomic_DNA"/>
</dbReference>
<name>A0ABT4PEN6_9BACT</name>
<evidence type="ECO:0000313" key="1">
    <source>
        <dbReference type="EMBL" id="MCZ8371504.1"/>
    </source>
</evidence>
<reference evidence="1" key="1">
    <citation type="submission" date="2022-12" db="EMBL/GenBank/DDBJ databases">
        <title>Phocaeicola acetigenes sp. nov., isolated feces from a healthy human.</title>
        <authorList>
            <person name="Do H."/>
            <person name="Ha Y.B."/>
            <person name="Kim J.-S."/>
            <person name="Suh M.K."/>
            <person name="Kim H.S."/>
            <person name="Lee J.-S."/>
        </authorList>
    </citation>
    <scope>NUCLEOTIDE SEQUENCE</scope>
    <source>
        <strain evidence="1">KGMB11183</strain>
    </source>
</reference>
<comment type="caution">
    <text evidence="1">The sequence shown here is derived from an EMBL/GenBank/DDBJ whole genome shotgun (WGS) entry which is preliminary data.</text>
</comment>
<evidence type="ECO:0000313" key="2">
    <source>
        <dbReference type="Proteomes" id="UP001141933"/>
    </source>
</evidence>
<dbReference type="Proteomes" id="UP001141933">
    <property type="component" value="Unassembled WGS sequence"/>
</dbReference>
<accession>A0ABT4PEN6</accession>
<keyword evidence="2" id="KW-1185">Reference proteome</keyword>
<dbReference type="RefSeq" id="WP_269876529.1">
    <property type="nucleotide sequence ID" value="NZ_JAPZVM010000001.1"/>
</dbReference>
<organism evidence="1 2">
    <name type="scientific">Phocaeicola acetigenes</name>
    <dbReference type="NCBI Taxonomy" id="3016083"/>
    <lineage>
        <taxon>Bacteria</taxon>
        <taxon>Pseudomonadati</taxon>
        <taxon>Bacteroidota</taxon>
        <taxon>Bacteroidia</taxon>
        <taxon>Bacteroidales</taxon>
        <taxon>Bacteroidaceae</taxon>
        <taxon>Phocaeicola</taxon>
    </lineage>
</organism>
<sequence length="734" mass="86534">MERVKKRYHNYIHILLVLFLFVIFGKAHANDVFINNRLNKPYVSDSILEHIFQSANIYATKVKSYQADLYLKGKMQIHKQNRIIKYVPSMFRLEKGIKDYIHESISELQYTAPDIYDRKIRAISTTFPGGNSRFFDILDYLKFNIYSPSVMGDKILSPLNKQSKIHYNYYLESISYWLGTKTYKIQIIPRFKSTQLLEGYIWISADDFTIRHLEFKGRYDVIRFQLSMRMGNTEETKYLPQLINLDVNFKFLLNHLEMKYTGWLTYKDVKFRSEEDITPKYLYKDKSKYNLTKSYTLTCDTACLIQNRDSFNRIRPIPLNEWEDSLYLAFDQRHQIQVQDTLKKEETKFQRNLTYIGQLGDALISSYEIDITKIGSINCSPLINPLLVSYSHTNGISYRQEFKYNKLFHNGRLLHIVPQIGYNFTKKELYAQMDAEYIYNPMKHGSFTFSIGNGNRIYSSIVLDQLKNLPDSAFSFDGLELDYFKDVYLHASHNIEIINGLNLWTGITMHWRHTKSTPEVAARGIRSQYNSFAPRVRLEWTPGMYYYINGNRKINVGSKFPTFVIDYERGINIMKNSGKYERVEFSAEQKIRFRQLHTIAYHLGGGFFTNQDDMYFVDYVNFANRNLPQGWNDDMGGTFQMLDGRWYNASRHYFRGNMTYETPFLLLYPVTRLLSFIQKERIYAGILFMPHLNPYIELGYGIGTHLFDGGIFIGNEKGKFTSIGFKFTFELFNK</sequence>